<keyword evidence="1" id="KW-0472">Membrane</keyword>
<accession>A0ABS3YU02</accession>
<feature type="transmembrane region" description="Helical" evidence="1">
    <location>
        <begin position="92"/>
        <end position="113"/>
    </location>
</feature>
<feature type="domain" description="Protein FecR C-terminal" evidence="3">
    <location>
        <begin position="328"/>
        <end position="398"/>
    </location>
</feature>
<gene>
    <name evidence="4" type="ORF">J7I42_14100</name>
</gene>
<sequence length="401" mass="45042">MDQHAAITELLFKHLKQELTPDESATLSAWVAQSETNRQFFDDLTNMPALMAEVRAYKEGEQLDLEAAWTRIKEIGWEEPVVQSKRIFRMNWLVYAAAALLLIMTSTTLYLLLHSDKSAAVPAVIHAQQSDAKPSSTHAYLTLDNGKTIQLDNSSGLLARQGSMKVEKKDNGALSYSSDGLASSEKPLYNKVTVPKGSDVVYLQLSDETKVWLNAESSIRYPVAFKENERKVEITGEAYFEVAKSKGKRFVVSKGNMSVQVLGTKFNVNTYENEADIKVTLLEGSVKVQQEQSQKIIKPGEQAVVNGAKINVVSDVDLHQVMAWKEGRFVFNNTNIQLIMHQMERWYDLGPTQFENEAVKQWEFNGEISRYSNASKVLELLEKTGAVKFTVEGKKIVVRPL</sequence>
<dbReference type="Gene3D" id="3.55.50.30">
    <property type="match status" value="1"/>
</dbReference>
<keyword evidence="5" id="KW-1185">Reference proteome</keyword>
<dbReference type="Gene3D" id="2.60.120.1440">
    <property type="match status" value="1"/>
</dbReference>
<dbReference type="PANTHER" id="PTHR30273">
    <property type="entry name" value="PERIPLASMIC SIGNAL SENSOR AND SIGMA FACTOR ACTIVATOR FECR-RELATED"/>
    <property type="match status" value="1"/>
</dbReference>
<dbReference type="EMBL" id="JAGHKO010000002">
    <property type="protein sequence ID" value="MBO9201409.1"/>
    <property type="molecule type" value="Genomic_DNA"/>
</dbReference>
<keyword evidence="1" id="KW-1133">Transmembrane helix</keyword>
<keyword evidence="1" id="KW-0812">Transmembrane</keyword>
<evidence type="ECO:0000259" key="3">
    <source>
        <dbReference type="Pfam" id="PF16344"/>
    </source>
</evidence>
<dbReference type="InterPro" id="IPR012373">
    <property type="entry name" value="Ferrdict_sens_TM"/>
</dbReference>
<name>A0ABS3YU02_9BACT</name>
<reference evidence="4 5" key="1">
    <citation type="submission" date="2021-03" db="EMBL/GenBank/DDBJ databases">
        <title>Assistant Professor.</title>
        <authorList>
            <person name="Huq M.A."/>
        </authorList>
    </citation>
    <scope>NUCLEOTIDE SEQUENCE [LARGE SCALE GENOMIC DNA]</scope>
    <source>
        <strain evidence="4 5">MAH-29</strain>
    </source>
</reference>
<proteinExistence type="predicted"/>
<comment type="caution">
    <text evidence="4">The sequence shown here is derived from an EMBL/GenBank/DDBJ whole genome shotgun (WGS) entry which is preliminary data.</text>
</comment>
<dbReference type="PANTHER" id="PTHR30273:SF2">
    <property type="entry name" value="PROTEIN FECR"/>
    <property type="match status" value="1"/>
</dbReference>
<evidence type="ECO:0000313" key="4">
    <source>
        <dbReference type="EMBL" id="MBO9201409.1"/>
    </source>
</evidence>
<dbReference type="InterPro" id="IPR032508">
    <property type="entry name" value="FecR_C"/>
</dbReference>
<evidence type="ECO:0000256" key="1">
    <source>
        <dbReference type="SAM" id="Phobius"/>
    </source>
</evidence>
<dbReference type="InterPro" id="IPR006860">
    <property type="entry name" value="FecR"/>
</dbReference>
<protein>
    <submittedName>
        <fullName evidence="4">FecR domain-containing protein</fullName>
    </submittedName>
</protein>
<dbReference type="Pfam" id="PF04773">
    <property type="entry name" value="FecR"/>
    <property type="match status" value="1"/>
</dbReference>
<evidence type="ECO:0000259" key="2">
    <source>
        <dbReference type="Pfam" id="PF04773"/>
    </source>
</evidence>
<feature type="domain" description="FecR protein" evidence="2">
    <location>
        <begin position="202"/>
        <end position="287"/>
    </location>
</feature>
<organism evidence="4 5">
    <name type="scientific">Niastella soli</name>
    <dbReference type="NCBI Taxonomy" id="2821487"/>
    <lineage>
        <taxon>Bacteria</taxon>
        <taxon>Pseudomonadati</taxon>
        <taxon>Bacteroidota</taxon>
        <taxon>Chitinophagia</taxon>
        <taxon>Chitinophagales</taxon>
        <taxon>Chitinophagaceae</taxon>
        <taxon>Niastella</taxon>
    </lineage>
</organism>
<dbReference type="RefSeq" id="WP_209139458.1">
    <property type="nucleotide sequence ID" value="NZ_JAGHKO010000002.1"/>
</dbReference>
<dbReference type="Proteomes" id="UP000677244">
    <property type="component" value="Unassembled WGS sequence"/>
</dbReference>
<dbReference type="Pfam" id="PF16344">
    <property type="entry name" value="FecR_C"/>
    <property type="match status" value="1"/>
</dbReference>
<evidence type="ECO:0000313" key="5">
    <source>
        <dbReference type="Proteomes" id="UP000677244"/>
    </source>
</evidence>